<dbReference type="AlphaFoldDB" id="A0A9N9HCS2"/>
<evidence type="ECO:0000313" key="3">
    <source>
        <dbReference type="Proteomes" id="UP000789706"/>
    </source>
</evidence>
<evidence type="ECO:0000313" key="2">
    <source>
        <dbReference type="EMBL" id="CAG8665592.1"/>
    </source>
</evidence>
<dbReference type="Proteomes" id="UP000789706">
    <property type="component" value="Unassembled WGS sequence"/>
</dbReference>
<gene>
    <name evidence="2" type="ORF">DEBURN_LOCUS11912</name>
</gene>
<name>A0A9N9HCS2_9GLOM</name>
<feature type="domain" description="Arrestin-like N-terminal" evidence="1">
    <location>
        <begin position="15"/>
        <end position="112"/>
    </location>
</feature>
<dbReference type="Gene3D" id="2.60.40.640">
    <property type="match status" value="1"/>
</dbReference>
<dbReference type="GO" id="GO:0000917">
    <property type="term" value="P:division septum assembly"/>
    <property type="evidence" value="ECO:0007669"/>
    <property type="project" value="TreeGrafter"/>
</dbReference>
<dbReference type="GO" id="GO:0000935">
    <property type="term" value="C:division septum"/>
    <property type="evidence" value="ECO:0007669"/>
    <property type="project" value="TreeGrafter"/>
</dbReference>
<proteinExistence type="predicted"/>
<protein>
    <submittedName>
        <fullName evidence="2">6586_t:CDS:1</fullName>
    </submittedName>
</protein>
<dbReference type="InterPro" id="IPR011021">
    <property type="entry name" value="Arrestin-like_N"/>
</dbReference>
<dbReference type="Pfam" id="PF00339">
    <property type="entry name" value="Arrestin_N"/>
    <property type="match status" value="1"/>
</dbReference>
<dbReference type="OrthoDB" id="2333384at2759"/>
<keyword evidence="3" id="KW-1185">Reference proteome</keyword>
<evidence type="ECO:0000259" key="1">
    <source>
        <dbReference type="Pfam" id="PF00339"/>
    </source>
</evidence>
<dbReference type="SUPFAM" id="SSF81296">
    <property type="entry name" value="E set domains"/>
    <property type="match status" value="1"/>
</dbReference>
<dbReference type="InterPro" id="IPR014752">
    <property type="entry name" value="Arrestin-like_C"/>
</dbReference>
<organism evidence="2 3">
    <name type="scientific">Diversispora eburnea</name>
    <dbReference type="NCBI Taxonomy" id="1213867"/>
    <lineage>
        <taxon>Eukaryota</taxon>
        <taxon>Fungi</taxon>
        <taxon>Fungi incertae sedis</taxon>
        <taxon>Mucoromycota</taxon>
        <taxon>Glomeromycotina</taxon>
        <taxon>Glomeromycetes</taxon>
        <taxon>Diversisporales</taxon>
        <taxon>Diversisporaceae</taxon>
        <taxon>Diversispora</taxon>
    </lineage>
</organism>
<dbReference type="InterPro" id="IPR053060">
    <property type="entry name" value="Cytokinesis_Signaling_Reg"/>
</dbReference>
<comment type="caution">
    <text evidence="2">The sequence shown here is derived from an EMBL/GenBank/DDBJ whole genome shotgun (WGS) entry which is preliminary data.</text>
</comment>
<reference evidence="2" key="1">
    <citation type="submission" date="2021-06" db="EMBL/GenBank/DDBJ databases">
        <authorList>
            <person name="Kallberg Y."/>
            <person name="Tangrot J."/>
            <person name="Rosling A."/>
        </authorList>
    </citation>
    <scope>NUCLEOTIDE SEQUENCE</scope>
    <source>
        <strain evidence="2">AZ414A</strain>
    </source>
</reference>
<sequence length="169" mass="19486">ITESSVSGILELNFLPDKPAHAKQIDITLKGVEYVFWTEKHGESTKVHRHKEILICQDICVWRSHDNTYQEINELQFPFQFELPNHLPSSVKFAREESKIYYSLKASMKQESSMLKFLGSTESIKIRCPITRYSLFPTISNPTHFSNYDDPSAVSRGIGYSLSLEHNVF</sequence>
<feature type="non-terminal residue" evidence="2">
    <location>
        <position position="1"/>
    </location>
</feature>
<accession>A0A9N9HCS2</accession>
<dbReference type="EMBL" id="CAJVPK010009209">
    <property type="protein sequence ID" value="CAG8665592.1"/>
    <property type="molecule type" value="Genomic_DNA"/>
</dbReference>
<dbReference type="PANTHER" id="PTHR36419:SF1">
    <property type="entry name" value="RHO1 GEF LOCALIZING PROTEIN 1"/>
    <property type="match status" value="1"/>
</dbReference>
<feature type="non-terminal residue" evidence="2">
    <location>
        <position position="169"/>
    </location>
</feature>
<dbReference type="InterPro" id="IPR014756">
    <property type="entry name" value="Ig_E-set"/>
</dbReference>
<dbReference type="PANTHER" id="PTHR36419">
    <property type="entry name" value="ARRESTIN FAMILY PROTEIN 1"/>
    <property type="match status" value="1"/>
</dbReference>